<dbReference type="Proteomes" id="UP000020077">
    <property type="component" value="Unassembled WGS sequence"/>
</dbReference>
<evidence type="ECO:0000259" key="1">
    <source>
        <dbReference type="Pfam" id="PF01569"/>
    </source>
</evidence>
<gene>
    <name evidence="2" type="ORF">AW09_003390</name>
</gene>
<dbReference type="InterPro" id="IPR000326">
    <property type="entry name" value="PAP2/HPO"/>
</dbReference>
<dbReference type="Gene3D" id="1.10.606.20">
    <property type="match status" value="1"/>
</dbReference>
<sequence>MGLIRALAGVGLCLLFCVAGLAVELPRGADSAGPLTDPSHWRKWLPEISDAADVSLPVIAPLPPLTMATSDPIRQRFMDQALVQKWASGPASLPWNRLALELIVKYQQNPLRAARVLAHLHAAAHDAIVGLAATSSEEAAQAVAVHAAAAGVLAHFYPRESPGRLEAIGIGAILAVAASARMSPQTLDLARAAGRRAATAAIRRALDDGGDATWNPADRPPPAPRIWRAAPPLNLANPGEPLAGKWRTWALVDGREMQPPPPPPFGSERYWEEAREVLRVARRLSVEQKRIADEWNLDRGSVTPPGVWNRKAMQWVSQRALGTAETARVFAALNVAMADALIACWQAKFEHWSVRPVNVIREKLDPDFLPWLFTPPFPSYVSGHAAVSSAAAEVLAAYFPEQADEWRAAADEAAMSRLYGGIHFRSDNRGCDSAAGSVDACSSAALDMTASRQAVSRRFLPFSRRGGRLVRTLRRSARARRRARDWR</sequence>
<dbReference type="Pfam" id="PF01569">
    <property type="entry name" value="PAP2"/>
    <property type="match status" value="1"/>
</dbReference>
<accession>A0A080LUX9</accession>
<dbReference type="InterPro" id="IPR052559">
    <property type="entry name" value="V-haloperoxidase"/>
</dbReference>
<dbReference type="EMBL" id="JDVG02000539">
    <property type="protein sequence ID" value="KFB71470.1"/>
    <property type="molecule type" value="Genomic_DNA"/>
</dbReference>
<organism evidence="2 3">
    <name type="scientific">Candidatus Accumulibacter phosphatis</name>
    <dbReference type="NCBI Taxonomy" id="327160"/>
    <lineage>
        <taxon>Bacteria</taxon>
        <taxon>Pseudomonadati</taxon>
        <taxon>Pseudomonadota</taxon>
        <taxon>Betaproteobacteria</taxon>
        <taxon>Candidatus Accumulibacter</taxon>
    </lineage>
</organism>
<dbReference type="AlphaFoldDB" id="A0A080LUX9"/>
<protein>
    <submittedName>
        <fullName evidence="2">PAP2 superfamily protein</fullName>
    </submittedName>
</protein>
<dbReference type="PANTHER" id="PTHR34599">
    <property type="entry name" value="PEROXIDASE-RELATED"/>
    <property type="match status" value="1"/>
</dbReference>
<reference evidence="2 3" key="1">
    <citation type="submission" date="2014-02" db="EMBL/GenBank/DDBJ databases">
        <title>Expanding our view of genomic diversity in Candidatus Accumulibacter clades.</title>
        <authorList>
            <person name="Skennerton C.T."/>
            <person name="Barr J.J."/>
            <person name="Slater F.R."/>
            <person name="Bond P.L."/>
            <person name="Tyson G.W."/>
        </authorList>
    </citation>
    <scope>NUCLEOTIDE SEQUENCE [LARGE SCALE GENOMIC DNA]</scope>
    <source>
        <strain evidence="3">BA-91</strain>
    </source>
</reference>
<dbReference type="PANTHER" id="PTHR34599:SF1">
    <property type="entry name" value="PHOSPHATIDIC ACID PHOSPHATASE TYPE 2_HALOPEROXIDASE DOMAIN-CONTAINING PROTEIN"/>
    <property type="match status" value="1"/>
</dbReference>
<evidence type="ECO:0000313" key="3">
    <source>
        <dbReference type="Proteomes" id="UP000020077"/>
    </source>
</evidence>
<name>A0A080LUX9_9PROT</name>
<feature type="domain" description="Phosphatidic acid phosphatase type 2/haloperoxidase" evidence="1">
    <location>
        <begin position="369"/>
        <end position="427"/>
    </location>
</feature>
<dbReference type="InterPro" id="IPR036938">
    <property type="entry name" value="PAP2/HPO_sf"/>
</dbReference>
<proteinExistence type="predicted"/>
<dbReference type="CDD" id="cd03398">
    <property type="entry name" value="PAP2_haloperoxidase"/>
    <property type="match status" value="1"/>
</dbReference>
<dbReference type="SUPFAM" id="SSF48317">
    <property type="entry name" value="Acid phosphatase/Vanadium-dependent haloperoxidase"/>
    <property type="match status" value="1"/>
</dbReference>
<comment type="caution">
    <text evidence="2">The sequence shown here is derived from an EMBL/GenBank/DDBJ whole genome shotgun (WGS) entry which is preliminary data.</text>
</comment>
<evidence type="ECO:0000313" key="2">
    <source>
        <dbReference type="EMBL" id="KFB71470.1"/>
    </source>
</evidence>